<dbReference type="Proteomes" id="UP000502006">
    <property type="component" value="Chromosome"/>
</dbReference>
<dbReference type="EMBL" id="CP038444">
    <property type="protein sequence ID" value="QJT30632.1"/>
    <property type="molecule type" value="Genomic_DNA"/>
</dbReference>
<evidence type="ECO:0000313" key="3">
    <source>
        <dbReference type="Proteomes" id="UP000502006"/>
    </source>
</evidence>
<sequence>MKPSVGTYRRERVGWLSGRADLACQGASQGKTGRYAGGMRLKMFHIDQKNREPEPGFKHLYNLPQGEFFITIYELVIKPLFI</sequence>
<dbReference type="Proteomes" id="UP001208651">
    <property type="component" value="Unassembled WGS sequence"/>
</dbReference>
<reference evidence="1" key="2">
    <citation type="submission" date="2022-01" db="EMBL/GenBank/DDBJ databases">
        <title>Comparison of Fish pathogen Aeromonas spp.</title>
        <authorList>
            <person name="Dubey S."/>
            <person name="Sorum H."/>
            <person name="Munangandu H.M."/>
        </authorList>
    </citation>
    <scope>NUCLEOTIDE SEQUENCE</scope>
    <source>
        <strain evidence="1">SD/21-15</strain>
    </source>
</reference>
<dbReference type="RefSeq" id="WP_171268966.1">
    <property type="nucleotide sequence ID" value="NZ_CAWMGL010000060.1"/>
</dbReference>
<organism evidence="2 3">
    <name type="scientific">Aeromonas media</name>
    <dbReference type="NCBI Taxonomy" id="651"/>
    <lineage>
        <taxon>Bacteria</taxon>
        <taxon>Pseudomonadati</taxon>
        <taxon>Pseudomonadota</taxon>
        <taxon>Gammaproteobacteria</taxon>
        <taxon>Aeromonadales</taxon>
        <taxon>Aeromonadaceae</taxon>
        <taxon>Aeromonas</taxon>
    </lineage>
</organism>
<reference evidence="2 3" key="1">
    <citation type="submission" date="2019-03" db="EMBL/GenBank/DDBJ databases">
        <title>Novel transposon Tn6433 accelerates the dissemination of tet(E) in Aeromonas from aerobic biofilm under oxytetracycline stress.</title>
        <authorList>
            <person name="Shi Y."/>
            <person name="Tian Z."/>
            <person name="Zhang Y."/>
            <person name="Zhang H."/>
            <person name="Yang M."/>
        </authorList>
    </citation>
    <scope>NUCLEOTIDE SEQUENCE [LARGE SCALE GENOMIC DNA]</scope>
    <source>
        <strain evidence="2 3">T5-8</strain>
    </source>
</reference>
<protein>
    <submittedName>
        <fullName evidence="2">Uncharacterized protein</fullName>
    </submittedName>
</protein>
<name>A0AAE7DR56_AERME</name>
<accession>A0AAE7DR56</accession>
<gene>
    <name evidence="2" type="ORF">E4186_10940</name>
    <name evidence="1" type="ORF">LZT28_12045</name>
</gene>
<dbReference type="EMBL" id="JAJVCY010000019">
    <property type="protein sequence ID" value="MCV3288980.1"/>
    <property type="molecule type" value="Genomic_DNA"/>
</dbReference>
<dbReference type="AlphaFoldDB" id="A0AAE7DR56"/>
<proteinExistence type="predicted"/>
<evidence type="ECO:0000313" key="2">
    <source>
        <dbReference type="EMBL" id="QJT30632.1"/>
    </source>
</evidence>
<evidence type="ECO:0000313" key="1">
    <source>
        <dbReference type="EMBL" id="MCV3288980.1"/>
    </source>
</evidence>